<keyword evidence="2" id="KW-1185">Reference proteome</keyword>
<dbReference type="Proteomes" id="UP001285908">
    <property type="component" value="Unassembled WGS sequence"/>
</dbReference>
<reference evidence="1 2" key="1">
    <citation type="journal article" date="2023" name="Mol. Phylogenet. Evol.">
        <title>Genome-scale phylogeny and comparative genomics of the fungal order Sordariales.</title>
        <authorList>
            <person name="Hensen N."/>
            <person name="Bonometti L."/>
            <person name="Westerberg I."/>
            <person name="Brannstrom I.O."/>
            <person name="Guillou S."/>
            <person name="Cros-Aarteil S."/>
            <person name="Calhoun S."/>
            <person name="Haridas S."/>
            <person name="Kuo A."/>
            <person name="Mondo S."/>
            <person name="Pangilinan J."/>
            <person name="Riley R."/>
            <person name="LaButti K."/>
            <person name="Andreopoulos B."/>
            <person name="Lipzen A."/>
            <person name="Chen C."/>
            <person name="Yan M."/>
            <person name="Daum C."/>
            <person name="Ng V."/>
            <person name="Clum A."/>
            <person name="Steindorff A."/>
            <person name="Ohm R.A."/>
            <person name="Martin F."/>
            <person name="Silar P."/>
            <person name="Natvig D.O."/>
            <person name="Lalanne C."/>
            <person name="Gautier V."/>
            <person name="Ament-Velasquez S.L."/>
            <person name="Kruys A."/>
            <person name="Hutchinson M.I."/>
            <person name="Powell A.J."/>
            <person name="Barry K."/>
            <person name="Miller A.N."/>
            <person name="Grigoriev I.V."/>
            <person name="Debuchy R."/>
            <person name="Gladieux P."/>
            <person name="Hiltunen Thoren M."/>
            <person name="Johannesson H."/>
        </authorList>
    </citation>
    <scope>NUCLEOTIDE SEQUENCE [LARGE SCALE GENOMIC DNA]</scope>
    <source>
        <strain evidence="1 2">FGSC 10403</strain>
    </source>
</reference>
<name>A0AAJ0MSN4_9PEZI</name>
<dbReference type="RefSeq" id="XP_062694158.1">
    <property type="nucleotide sequence ID" value="XM_062837027.1"/>
</dbReference>
<evidence type="ECO:0000313" key="1">
    <source>
        <dbReference type="EMBL" id="KAK3494729.1"/>
    </source>
</evidence>
<comment type="caution">
    <text evidence="1">The sequence shown here is derived from an EMBL/GenBank/DDBJ whole genome shotgun (WGS) entry which is preliminary data.</text>
</comment>
<dbReference type="EMBL" id="JAULSX010000003">
    <property type="protein sequence ID" value="KAK3494729.1"/>
    <property type="molecule type" value="Genomic_DNA"/>
</dbReference>
<gene>
    <name evidence="1" type="ORF">B0T23DRAFT_377329</name>
</gene>
<protein>
    <submittedName>
        <fullName evidence="1">Uncharacterized protein</fullName>
    </submittedName>
</protein>
<proteinExistence type="predicted"/>
<accession>A0AAJ0MSN4</accession>
<sequence length="93" mass="10572">MHTSAQIPQTMTVSAAFLGVFFCISKVAGFTIVPRNKVENISYLRMYRAHNEITLLTILNSREPYYLYPVRAGPGCAELRFILSGRCRCLEVR</sequence>
<organism evidence="1 2">
    <name type="scientific">Neurospora hispaniola</name>
    <dbReference type="NCBI Taxonomy" id="588809"/>
    <lineage>
        <taxon>Eukaryota</taxon>
        <taxon>Fungi</taxon>
        <taxon>Dikarya</taxon>
        <taxon>Ascomycota</taxon>
        <taxon>Pezizomycotina</taxon>
        <taxon>Sordariomycetes</taxon>
        <taxon>Sordariomycetidae</taxon>
        <taxon>Sordariales</taxon>
        <taxon>Sordariaceae</taxon>
        <taxon>Neurospora</taxon>
    </lineage>
</organism>
<dbReference type="AlphaFoldDB" id="A0AAJ0MSN4"/>
<dbReference type="GeneID" id="87874649"/>
<evidence type="ECO:0000313" key="2">
    <source>
        <dbReference type="Proteomes" id="UP001285908"/>
    </source>
</evidence>